<dbReference type="RefSeq" id="WP_317082992.1">
    <property type="nucleotide sequence ID" value="NZ_CP136594.1"/>
</dbReference>
<feature type="chain" id="PRO_5041738440" evidence="1">
    <location>
        <begin position="22"/>
        <end position="323"/>
    </location>
</feature>
<keyword evidence="3" id="KW-1185">Reference proteome</keyword>
<evidence type="ECO:0000313" key="3">
    <source>
        <dbReference type="Proteomes" id="UP001302429"/>
    </source>
</evidence>
<keyword evidence="1" id="KW-0732">Signal</keyword>
<proteinExistence type="predicted"/>
<protein>
    <submittedName>
        <fullName evidence="2">Right-handed parallel beta-helix repeat-containing protein</fullName>
    </submittedName>
</protein>
<dbReference type="InterPro" id="IPR012334">
    <property type="entry name" value="Pectin_lyas_fold"/>
</dbReference>
<evidence type="ECO:0000256" key="1">
    <source>
        <dbReference type="SAM" id="SignalP"/>
    </source>
</evidence>
<reference evidence="2 3" key="1">
    <citation type="submission" date="2023-10" db="EMBL/GenBank/DDBJ databases">
        <title>Complete genome sequence of a Sphingomonadaceae bacterium.</title>
        <authorList>
            <person name="Yan C."/>
        </authorList>
    </citation>
    <scope>NUCLEOTIDE SEQUENCE [LARGE SCALE GENOMIC DNA]</scope>
    <source>
        <strain evidence="2 3">SCSIO 66989</strain>
    </source>
</reference>
<gene>
    <name evidence="2" type="ORF">RB602_03500</name>
</gene>
<dbReference type="EMBL" id="CP136594">
    <property type="protein sequence ID" value="WOE75792.1"/>
    <property type="molecule type" value="Genomic_DNA"/>
</dbReference>
<dbReference type="SUPFAM" id="SSF51126">
    <property type="entry name" value="Pectin lyase-like"/>
    <property type="match status" value="1"/>
</dbReference>
<feature type="signal peptide" evidence="1">
    <location>
        <begin position="1"/>
        <end position="21"/>
    </location>
</feature>
<organism evidence="2 3">
    <name type="scientific">Alterisphingorhabdus coralli</name>
    <dbReference type="NCBI Taxonomy" id="3071408"/>
    <lineage>
        <taxon>Bacteria</taxon>
        <taxon>Pseudomonadati</taxon>
        <taxon>Pseudomonadota</taxon>
        <taxon>Alphaproteobacteria</taxon>
        <taxon>Sphingomonadales</taxon>
        <taxon>Sphingomonadaceae</taxon>
        <taxon>Alterisphingorhabdus (ex Yan et al. 2024)</taxon>
    </lineage>
</organism>
<dbReference type="Proteomes" id="UP001302429">
    <property type="component" value="Chromosome"/>
</dbReference>
<sequence>MASASLRAPSFLSLAAASALALGLPSGGSAQAQQGAGYTIVETGQRFSSLQQAVDTIGNARGTIEVAPGTYRDCAVQNGGYVVFKAQQPGSAVFDGGICENKATLVVRGQGTEVRGLVFQNLNVPDLNGSGIRHERGNVTVVNSWFRNSQQGILTANDPSGSLTIDKSTFSGLGRCGGGKGCAHSVYTGLLGSLTVTRSRFEQGRGGHYVKTRVLQVQISGNSFDDTKGITTNYMVDLSAGSVGQISNNIFVQGRNKENYSAFIAVAPEGQDNPTRGLTITGNDARIAPGVNRNTWFVADWRGEPLNIAGNTLGKGISKYQKR</sequence>
<dbReference type="InterPro" id="IPR011050">
    <property type="entry name" value="Pectin_lyase_fold/virulence"/>
</dbReference>
<dbReference type="KEGG" id="acoa:RB602_03500"/>
<evidence type="ECO:0000313" key="2">
    <source>
        <dbReference type="EMBL" id="WOE75792.1"/>
    </source>
</evidence>
<name>A0AA97FA04_9SPHN</name>
<accession>A0AA97FA04</accession>
<dbReference type="AlphaFoldDB" id="A0AA97FA04"/>
<dbReference type="Gene3D" id="2.160.20.10">
    <property type="entry name" value="Single-stranded right-handed beta-helix, Pectin lyase-like"/>
    <property type="match status" value="1"/>
</dbReference>